<evidence type="ECO:0000313" key="3">
    <source>
        <dbReference type="Proteomes" id="UP000038045"/>
    </source>
</evidence>
<keyword evidence="2" id="KW-0812">Transmembrane</keyword>
<proteinExistence type="inferred from homology"/>
<feature type="transmembrane region" description="Helical" evidence="2">
    <location>
        <begin position="94"/>
        <end position="111"/>
    </location>
</feature>
<dbReference type="PANTHER" id="PTHR47518">
    <property type="entry name" value="SERPENTINE RECEPTOR CLASS EPSILON-13-RELATED"/>
    <property type="match status" value="1"/>
</dbReference>
<dbReference type="GO" id="GO:0007606">
    <property type="term" value="P:sensory perception of chemical stimulus"/>
    <property type="evidence" value="ECO:0007669"/>
    <property type="project" value="InterPro"/>
</dbReference>
<dbReference type="Pfam" id="PF03125">
    <property type="entry name" value="Sre"/>
    <property type="match status" value="1"/>
</dbReference>
<organism evidence="3 4">
    <name type="scientific">Parastrongyloides trichosuri</name>
    <name type="common">Possum-specific nematode worm</name>
    <dbReference type="NCBI Taxonomy" id="131310"/>
    <lineage>
        <taxon>Eukaryota</taxon>
        <taxon>Metazoa</taxon>
        <taxon>Ecdysozoa</taxon>
        <taxon>Nematoda</taxon>
        <taxon>Chromadorea</taxon>
        <taxon>Rhabditida</taxon>
        <taxon>Tylenchina</taxon>
        <taxon>Panagrolaimomorpha</taxon>
        <taxon>Strongyloidoidea</taxon>
        <taxon>Strongyloididae</taxon>
        <taxon>Parastrongyloides</taxon>
    </lineage>
</organism>
<evidence type="ECO:0000313" key="4">
    <source>
        <dbReference type="WBParaSite" id="PTRK_0001186900.1"/>
    </source>
</evidence>
<keyword evidence="2" id="KW-0472">Membrane</keyword>
<feature type="transmembrane region" description="Helical" evidence="2">
    <location>
        <begin position="55"/>
        <end position="74"/>
    </location>
</feature>
<name>A0A0N4ZTP1_PARTI</name>
<protein>
    <submittedName>
        <fullName evidence="4">G_PROTEIN_RECEP_F1_2 domain-containing protein</fullName>
    </submittedName>
</protein>
<evidence type="ECO:0000256" key="2">
    <source>
        <dbReference type="SAM" id="Phobius"/>
    </source>
</evidence>
<dbReference type="InterPro" id="IPR004151">
    <property type="entry name" value="7TM_GPCR_serpentine_rcpt_Sre"/>
</dbReference>
<keyword evidence="3" id="KW-1185">Reference proteome</keyword>
<feature type="transmembrane region" description="Helical" evidence="2">
    <location>
        <begin position="12"/>
        <end position="34"/>
    </location>
</feature>
<accession>A0A0N4ZTP1</accession>
<keyword evidence="2" id="KW-1133">Transmembrane helix</keyword>
<evidence type="ECO:0000256" key="1">
    <source>
        <dbReference type="ARBA" id="ARBA00006803"/>
    </source>
</evidence>
<dbReference type="GO" id="GO:0016020">
    <property type="term" value="C:membrane"/>
    <property type="evidence" value="ECO:0007669"/>
    <property type="project" value="InterPro"/>
</dbReference>
<dbReference type="PANTHER" id="PTHR47518:SF9">
    <property type="entry name" value="SERPENTINE RECEPTOR, CLASS T"/>
    <property type="match status" value="1"/>
</dbReference>
<comment type="similarity">
    <text evidence="1">Belongs to the nematode receptor-like protein sre family.</text>
</comment>
<reference evidence="4" key="1">
    <citation type="submission" date="2017-02" db="UniProtKB">
        <authorList>
            <consortium name="WormBaseParasite"/>
        </authorList>
    </citation>
    <scope>IDENTIFICATION</scope>
</reference>
<dbReference type="WBParaSite" id="PTRK_0001186900.1">
    <property type="protein sequence ID" value="PTRK_0001186900.1"/>
    <property type="gene ID" value="PTRK_0001186900"/>
</dbReference>
<dbReference type="AlphaFoldDB" id="A0A0N4ZTP1"/>
<dbReference type="InterPro" id="IPR052854">
    <property type="entry name" value="Serpentine_rcpt_epsilon"/>
</dbReference>
<dbReference type="Proteomes" id="UP000038045">
    <property type="component" value="Unplaced"/>
</dbReference>
<sequence>MAGTYKTIYNIVLIVIDTPIIPFIIALRILNVRFRSAEKNIVCSLSEKFQITENIKLTGICVILISIIFSITVLTNVYNSFGHVQVLYEDRLNIGYLLKYFFFTIALIWTVRNYKTMFSNNFSSIGTLVKNNNLTKKININSTFNCPINGKLEQDKYFEIFHNQHTNAFKARVSTK</sequence>